<evidence type="ECO:0000313" key="3">
    <source>
        <dbReference type="EMBL" id="MBA0565311.1"/>
    </source>
</evidence>
<dbReference type="InterPro" id="IPR021183">
    <property type="entry name" value="NatA_aux_su"/>
</dbReference>
<evidence type="ECO:0000256" key="1">
    <source>
        <dbReference type="ARBA" id="ARBA00022737"/>
    </source>
</evidence>
<name>A0A7J8MKP8_9ROSI</name>
<dbReference type="AlphaFoldDB" id="A0A7J8MKP8"/>
<reference evidence="3 4" key="1">
    <citation type="journal article" date="2019" name="Genome Biol. Evol.">
        <title>Insights into the evolution of the New World diploid cottons (Gossypium, subgenus Houzingenia) based on genome sequencing.</title>
        <authorList>
            <person name="Grover C.E."/>
            <person name="Arick M.A. 2nd"/>
            <person name="Thrash A."/>
            <person name="Conover J.L."/>
            <person name="Sanders W.S."/>
            <person name="Peterson D.G."/>
            <person name="Frelichowski J.E."/>
            <person name="Scheffler J.A."/>
            <person name="Scheffler B.E."/>
            <person name="Wendel J.F."/>
        </authorList>
    </citation>
    <scope>NUCLEOTIDE SEQUENCE [LARGE SCALE GENOMIC DNA]</scope>
    <source>
        <strain evidence="3">157</strain>
        <tissue evidence="3">Leaf</tissue>
    </source>
</reference>
<accession>A0A7J8MKP8</accession>
<dbReference type="PANTHER" id="PTHR22767">
    <property type="entry name" value="N-TERMINAL ACETYLTRANSFERASE-RELATED"/>
    <property type="match status" value="1"/>
</dbReference>
<dbReference type="PANTHER" id="PTHR22767:SF2">
    <property type="entry name" value="N(ALPHA)-ACETYLTRANSFERASE 15_16, ISOFORM A"/>
    <property type="match status" value="1"/>
</dbReference>
<dbReference type="GO" id="GO:0005737">
    <property type="term" value="C:cytoplasm"/>
    <property type="evidence" value="ECO:0007669"/>
    <property type="project" value="UniProtKB-ARBA"/>
</dbReference>
<keyword evidence="4" id="KW-1185">Reference proteome</keyword>
<feature type="non-terminal residue" evidence="3">
    <location>
        <position position="1"/>
    </location>
</feature>
<keyword evidence="1" id="KW-0677">Repeat</keyword>
<sequence length="293" mass="33209">MFHALVECTEVIALAHQLACVAKAVEILEAYEGTLEDDYPPDNERCEHGEMLLYKISLLEECGFLERALEELHKKEPKIVDKLTSKEQEVSLLVKLGRLEEGANHYRALLAMNPDNYRIPLDFLQGDKFCAAAANYIKPLLTKGVPSLFSDLSPLYDQPGKADILEQLILELEHSISGDGRYPDRYYMLSTHVTEKEPPSTLLWILFFLAQVELLMQHYDRRGQYDIALSKIDEAIQHTPTVIDLYSVKSRILKHAGDLVAAASLADEARCMDLADRYINSESVKRMLQADQV</sequence>
<dbReference type="EMBL" id="JABEZX010000009">
    <property type="protein sequence ID" value="MBA0565311.1"/>
    <property type="molecule type" value="Genomic_DNA"/>
</dbReference>
<dbReference type="Gene3D" id="1.25.40.1040">
    <property type="match status" value="2"/>
</dbReference>
<organism evidence="3 4">
    <name type="scientific">Gossypium lobatum</name>
    <dbReference type="NCBI Taxonomy" id="34289"/>
    <lineage>
        <taxon>Eukaryota</taxon>
        <taxon>Viridiplantae</taxon>
        <taxon>Streptophyta</taxon>
        <taxon>Embryophyta</taxon>
        <taxon>Tracheophyta</taxon>
        <taxon>Spermatophyta</taxon>
        <taxon>Magnoliopsida</taxon>
        <taxon>eudicotyledons</taxon>
        <taxon>Gunneridae</taxon>
        <taxon>Pentapetalae</taxon>
        <taxon>rosids</taxon>
        <taxon>malvids</taxon>
        <taxon>Malvales</taxon>
        <taxon>Malvaceae</taxon>
        <taxon>Malvoideae</taxon>
        <taxon>Gossypium</taxon>
    </lineage>
</organism>
<gene>
    <name evidence="3" type="ORF">Golob_010196</name>
</gene>
<comment type="caution">
    <text evidence="3">The sequence shown here is derived from an EMBL/GenBank/DDBJ whole genome shotgun (WGS) entry which is preliminary data.</text>
</comment>
<dbReference type="InterPro" id="IPR011990">
    <property type="entry name" value="TPR-like_helical_dom_sf"/>
</dbReference>
<proteinExistence type="predicted"/>
<evidence type="ECO:0000313" key="4">
    <source>
        <dbReference type="Proteomes" id="UP000593572"/>
    </source>
</evidence>
<dbReference type="Pfam" id="PF12569">
    <property type="entry name" value="NatA_aux_su"/>
    <property type="match status" value="2"/>
</dbReference>
<dbReference type="SUPFAM" id="SSF48452">
    <property type="entry name" value="TPR-like"/>
    <property type="match status" value="1"/>
</dbReference>
<evidence type="ECO:0000256" key="2">
    <source>
        <dbReference type="ARBA" id="ARBA00022803"/>
    </source>
</evidence>
<keyword evidence="2" id="KW-0802">TPR repeat</keyword>
<dbReference type="Proteomes" id="UP000593572">
    <property type="component" value="Unassembled WGS sequence"/>
</dbReference>
<protein>
    <submittedName>
        <fullName evidence="3">Uncharacterized protein</fullName>
    </submittedName>
</protein>